<dbReference type="OrthoDB" id="9771372at2"/>
<dbReference type="Pfam" id="PF02954">
    <property type="entry name" value="HTH_8"/>
    <property type="match status" value="1"/>
</dbReference>
<dbReference type="HOGENOM" id="CLU_000445_0_6_12"/>
<dbReference type="PROSITE" id="PS50110">
    <property type="entry name" value="RESPONSE_REGULATORY"/>
    <property type="match status" value="1"/>
</dbReference>
<feature type="modified residue" description="4-aspartylphosphate" evidence="7">
    <location>
        <position position="55"/>
    </location>
</feature>
<evidence type="ECO:0000256" key="4">
    <source>
        <dbReference type="ARBA" id="ARBA00023125"/>
    </source>
</evidence>
<dbReference type="InterPro" id="IPR058031">
    <property type="entry name" value="AAA_lid_NorR"/>
</dbReference>
<keyword evidence="4" id="KW-0238">DNA-binding</keyword>
<dbReference type="RefSeq" id="WP_013969869.1">
    <property type="nucleotide sequence ID" value="NC_015732.1"/>
</dbReference>
<dbReference type="Pfam" id="PF00158">
    <property type="entry name" value="Sigma54_activat"/>
    <property type="match status" value="1"/>
</dbReference>
<dbReference type="Pfam" id="PF00072">
    <property type="entry name" value="Response_reg"/>
    <property type="match status" value="1"/>
</dbReference>
<dbReference type="CDD" id="cd00009">
    <property type="entry name" value="AAA"/>
    <property type="match status" value="1"/>
</dbReference>
<dbReference type="Pfam" id="PF25601">
    <property type="entry name" value="AAA_lid_14"/>
    <property type="match status" value="1"/>
</dbReference>
<protein>
    <submittedName>
        <fullName evidence="10">Two component, sigma54 specific, transcriptional regulator, Fis family</fullName>
    </submittedName>
</protein>
<dbReference type="CDD" id="cd00156">
    <property type="entry name" value="REC"/>
    <property type="match status" value="1"/>
</dbReference>
<dbReference type="PROSITE" id="PS00676">
    <property type="entry name" value="SIGMA54_INTERACT_2"/>
    <property type="match status" value="1"/>
</dbReference>
<name>F8F4E3_GRAC1</name>
<dbReference type="PANTHER" id="PTHR32071:SF117">
    <property type="entry name" value="PTS-DEPENDENT DIHYDROXYACETONE KINASE OPERON REGULATORY PROTEIN-RELATED"/>
    <property type="match status" value="1"/>
</dbReference>
<evidence type="ECO:0000256" key="2">
    <source>
        <dbReference type="ARBA" id="ARBA00022840"/>
    </source>
</evidence>
<evidence type="ECO:0000256" key="1">
    <source>
        <dbReference type="ARBA" id="ARBA00022741"/>
    </source>
</evidence>
<keyword evidence="6" id="KW-0804">Transcription</keyword>
<evidence type="ECO:0000313" key="11">
    <source>
        <dbReference type="Proteomes" id="UP000000503"/>
    </source>
</evidence>
<dbReference type="Gene3D" id="3.40.50.2300">
    <property type="match status" value="1"/>
</dbReference>
<dbReference type="FunFam" id="1.10.8.60:FF:000014">
    <property type="entry name" value="DNA-binding transcriptional regulator NtrC"/>
    <property type="match status" value="1"/>
</dbReference>
<dbReference type="GO" id="GO:0005524">
    <property type="term" value="F:ATP binding"/>
    <property type="evidence" value="ECO:0007669"/>
    <property type="project" value="UniProtKB-KW"/>
</dbReference>
<proteinExistence type="predicted"/>
<dbReference type="PROSITE" id="PS50045">
    <property type="entry name" value="SIGMA54_INTERACT_4"/>
    <property type="match status" value="1"/>
</dbReference>
<dbReference type="PANTHER" id="PTHR32071">
    <property type="entry name" value="TRANSCRIPTIONAL REGULATORY PROTEIN"/>
    <property type="match status" value="1"/>
</dbReference>
<dbReference type="STRING" id="744872.Spica_2485"/>
<dbReference type="InterPro" id="IPR003593">
    <property type="entry name" value="AAA+_ATPase"/>
</dbReference>
<dbReference type="SUPFAM" id="SSF52172">
    <property type="entry name" value="CheY-like"/>
    <property type="match status" value="1"/>
</dbReference>
<organism evidence="10 11">
    <name type="scientific">Gracilinema caldarium (strain ATCC 51460 / DSM 7334 / H1)</name>
    <name type="common">Treponema caldarium</name>
    <dbReference type="NCBI Taxonomy" id="744872"/>
    <lineage>
        <taxon>Bacteria</taxon>
        <taxon>Pseudomonadati</taxon>
        <taxon>Spirochaetota</taxon>
        <taxon>Spirochaetia</taxon>
        <taxon>Spirochaetales</taxon>
        <taxon>Breznakiellaceae</taxon>
        <taxon>Gracilinema</taxon>
    </lineage>
</organism>
<evidence type="ECO:0000259" key="8">
    <source>
        <dbReference type="PROSITE" id="PS50045"/>
    </source>
</evidence>
<keyword evidence="7" id="KW-0597">Phosphoprotein</keyword>
<feature type="domain" description="Response regulatory" evidence="9">
    <location>
        <begin position="3"/>
        <end position="120"/>
    </location>
</feature>
<sequence length="457" mass="51657">MMTILAIDDDPAQLERLSLILRRLEYPIVEYLAAETKQEGLRIVHDQVIDLVITDLRLPDGNGIEVLQTIKDMNPMIPVVVMTAFSDAREAVDILKQGADDYLIKPTHPEDIEKLVLRIYEKSVLIREAFLPPSEGRDSSPAVAGIIYKSKQMAQVMQTAARCAESDATIVVSGESGTGKELVARFIHERSLRRNNPFVAVNISALAESLAESELFGHRKGSFTGADMDRIGRFEMANGGTLFIDEIGDIPPSIQVKLLRALQFGTIERIGENTPRQLDVRIIAATNKNLISLVEQGHFRKDLYYRINVITLELPPLRQRKEDIPALVEHFITRFNERNHRTVEGVSREAMNKLMRHDYPGNVRELENIIERAVVLCRGELILDRDLPPLNNSAPWNAQIKKNYRQSMTDFERSILEEALLEAKGNKSAAARALGITERHLRSRLERLYPEGENKDN</sequence>
<dbReference type="Proteomes" id="UP000000503">
    <property type="component" value="Chromosome"/>
</dbReference>
<dbReference type="InterPro" id="IPR001789">
    <property type="entry name" value="Sig_transdc_resp-reg_receiver"/>
</dbReference>
<dbReference type="SUPFAM" id="SSF52540">
    <property type="entry name" value="P-loop containing nucleoside triphosphate hydrolases"/>
    <property type="match status" value="1"/>
</dbReference>
<dbReference type="InterPro" id="IPR009057">
    <property type="entry name" value="Homeodomain-like_sf"/>
</dbReference>
<dbReference type="PROSITE" id="PS00675">
    <property type="entry name" value="SIGMA54_INTERACT_1"/>
    <property type="match status" value="1"/>
</dbReference>
<evidence type="ECO:0000313" key="10">
    <source>
        <dbReference type="EMBL" id="AEJ20590.1"/>
    </source>
</evidence>
<dbReference type="Gene3D" id="1.10.8.60">
    <property type="match status" value="1"/>
</dbReference>
<dbReference type="EMBL" id="CP002868">
    <property type="protein sequence ID" value="AEJ20590.1"/>
    <property type="molecule type" value="Genomic_DNA"/>
</dbReference>
<evidence type="ECO:0000256" key="6">
    <source>
        <dbReference type="ARBA" id="ARBA00023163"/>
    </source>
</evidence>
<dbReference type="InterPro" id="IPR027417">
    <property type="entry name" value="P-loop_NTPase"/>
</dbReference>
<dbReference type="InterPro" id="IPR002197">
    <property type="entry name" value="HTH_Fis"/>
</dbReference>
<evidence type="ECO:0000259" key="9">
    <source>
        <dbReference type="PROSITE" id="PS50110"/>
    </source>
</evidence>
<dbReference type="InterPro" id="IPR011006">
    <property type="entry name" value="CheY-like_superfamily"/>
</dbReference>
<gene>
    <name evidence="10" type="ordered locus">Spica_2485</name>
</gene>
<keyword evidence="2" id="KW-0067">ATP-binding</keyword>
<keyword evidence="3" id="KW-0805">Transcription regulation</keyword>
<dbReference type="GO" id="GO:0000160">
    <property type="term" value="P:phosphorelay signal transduction system"/>
    <property type="evidence" value="ECO:0007669"/>
    <property type="project" value="InterPro"/>
</dbReference>
<dbReference type="AlphaFoldDB" id="F8F4E3"/>
<dbReference type="SMART" id="SM00448">
    <property type="entry name" value="REC"/>
    <property type="match status" value="1"/>
</dbReference>
<dbReference type="SMART" id="SM00382">
    <property type="entry name" value="AAA"/>
    <property type="match status" value="1"/>
</dbReference>
<dbReference type="Gene3D" id="1.10.10.60">
    <property type="entry name" value="Homeodomain-like"/>
    <property type="match status" value="1"/>
</dbReference>
<keyword evidence="1" id="KW-0547">Nucleotide-binding</keyword>
<dbReference type="InterPro" id="IPR025944">
    <property type="entry name" value="Sigma_54_int_dom_CS"/>
</dbReference>
<dbReference type="PRINTS" id="PR01590">
    <property type="entry name" value="HTHFIS"/>
</dbReference>
<evidence type="ECO:0000256" key="3">
    <source>
        <dbReference type="ARBA" id="ARBA00023015"/>
    </source>
</evidence>
<dbReference type="InterPro" id="IPR025943">
    <property type="entry name" value="Sigma_54_int_dom_ATP-bd_2"/>
</dbReference>
<dbReference type="GO" id="GO:0006355">
    <property type="term" value="P:regulation of DNA-templated transcription"/>
    <property type="evidence" value="ECO:0007669"/>
    <property type="project" value="InterPro"/>
</dbReference>
<dbReference type="FunFam" id="3.40.50.300:FF:000006">
    <property type="entry name" value="DNA-binding transcriptional regulator NtrC"/>
    <property type="match status" value="1"/>
</dbReference>
<dbReference type="Gene3D" id="3.40.50.300">
    <property type="entry name" value="P-loop containing nucleotide triphosphate hydrolases"/>
    <property type="match status" value="1"/>
</dbReference>
<evidence type="ECO:0000256" key="7">
    <source>
        <dbReference type="PROSITE-ProRule" id="PRU00169"/>
    </source>
</evidence>
<evidence type="ECO:0000256" key="5">
    <source>
        <dbReference type="ARBA" id="ARBA00023159"/>
    </source>
</evidence>
<dbReference type="InterPro" id="IPR025662">
    <property type="entry name" value="Sigma_54_int_dom_ATP-bd_1"/>
</dbReference>
<dbReference type="GO" id="GO:0043565">
    <property type="term" value="F:sequence-specific DNA binding"/>
    <property type="evidence" value="ECO:0007669"/>
    <property type="project" value="InterPro"/>
</dbReference>
<keyword evidence="5" id="KW-0010">Activator</keyword>
<dbReference type="KEGG" id="scd:Spica_2485"/>
<dbReference type="SUPFAM" id="SSF46689">
    <property type="entry name" value="Homeodomain-like"/>
    <property type="match status" value="1"/>
</dbReference>
<reference evidence="11" key="1">
    <citation type="journal article" date="2013" name="Stand. Genomic Sci.">
        <title>Genome sequence of the thermophilic fresh-water bacterium Spirochaeta caldaria type strain (H1(T)), reclassification of Spirochaeta caldaria, Spirochaeta stenostrepta, and Spirochaeta zuelzerae in the genus Treponema as Treponema caldaria comb. nov., Treponema stenostrepta comb. nov., and Treponema zuelzerae comb. nov., and emendation of the genus Treponema.</title>
        <authorList>
            <person name="Abt B."/>
            <person name="Goker M."/>
            <person name="Scheuner C."/>
            <person name="Han C."/>
            <person name="Lu M."/>
            <person name="Misra M."/>
            <person name="Lapidus A."/>
            <person name="Nolan M."/>
            <person name="Lucas S."/>
            <person name="Hammon N."/>
            <person name="Deshpande S."/>
            <person name="Cheng J.F."/>
            <person name="Tapia R."/>
            <person name="Goodwin L.A."/>
            <person name="Pitluck S."/>
            <person name="Liolios K."/>
            <person name="Pagani I."/>
            <person name="Ivanova N."/>
            <person name="Mavromatis K."/>
            <person name="Mikhailova N."/>
            <person name="Huntemann M."/>
            <person name="Pati A."/>
            <person name="Chen A."/>
            <person name="Palaniappan K."/>
            <person name="Land M."/>
            <person name="Hauser L."/>
            <person name="Jeffries C.D."/>
            <person name="Rohde M."/>
            <person name="Spring S."/>
            <person name="Gronow S."/>
            <person name="Detter J.C."/>
            <person name="Bristow J."/>
            <person name="Eisen J.A."/>
            <person name="Markowitz V."/>
            <person name="Hugenholtz P."/>
            <person name="Kyrpides N.C."/>
            <person name="Woyke T."/>
            <person name="Klenk H.P."/>
        </authorList>
    </citation>
    <scope>NUCLEOTIDE SEQUENCE</scope>
    <source>
        <strain evidence="11">ATCC 51460 / DSM 7334 / H1</strain>
    </source>
</reference>
<accession>F8F4E3</accession>
<keyword evidence="11" id="KW-1185">Reference proteome</keyword>
<dbReference type="eggNOG" id="COG2204">
    <property type="taxonomic scope" value="Bacteria"/>
</dbReference>
<dbReference type="PROSITE" id="PS00688">
    <property type="entry name" value="SIGMA54_INTERACT_3"/>
    <property type="match status" value="1"/>
</dbReference>
<feature type="domain" description="Sigma-54 factor interaction" evidence="8">
    <location>
        <begin position="146"/>
        <end position="375"/>
    </location>
</feature>
<dbReference type="InterPro" id="IPR002078">
    <property type="entry name" value="Sigma_54_int"/>
</dbReference>